<gene>
    <name evidence="1" type="ORF">J2T22_004050</name>
</gene>
<name>A0ABT9UMG9_9MICC</name>
<accession>A0ABT9UMG9</accession>
<dbReference type="Gene3D" id="3.30.70.920">
    <property type="match status" value="1"/>
</dbReference>
<dbReference type="Proteomes" id="UP001226389">
    <property type="component" value="Unassembled WGS sequence"/>
</dbReference>
<organism evidence="1 2">
    <name type="scientific">Pseudarthrobacter defluvii</name>
    <dbReference type="NCBI Taxonomy" id="410837"/>
    <lineage>
        <taxon>Bacteria</taxon>
        <taxon>Bacillati</taxon>
        <taxon>Actinomycetota</taxon>
        <taxon>Actinomycetes</taxon>
        <taxon>Micrococcales</taxon>
        <taxon>Micrococcaceae</taxon>
        <taxon>Pseudarthrobacter</taxon>
    </lineage>
</organism>
<dbReference type="GO" id="GO:0003677">
    <property type="term" value="F:DNA binding"/>
    <property type="evidence" value="ECO:0007669"/>
    <property type="project" value="UniProtKB-KW"/>
</dbReference>
<dbReference type="EMBL" id="JAUSSY010000019">
    <property type="protein sequence ID" value="MDQ0120840.1"/>
    <property type="molecule type" value="Genomic_DNA"/>
</dbReference>
<dbReference type="SUPFAM" id="SSF54909">
    <property type="entry name" value="Dimeric alpha+beta barrel"/>
    <property type="match status" value="1"/>
</dbReference>
<protein>
    <submittedName>
        <fullName evidence="1">DNA-binding Lrp family transcriptional regulator</fullName>
    </submittedName>
</protein>
<proteinExistence type="predicted"/>
<dbReference type="PANTHER" id="PTHR30154:SF34">
    <property type="entry name" value="TRANSCRIPTIONAL REGULATOR AZLB"/>
    <property type="match status" value="1"/>
</dbReference>
<evidence type="ECO:0000313" key="2">
    <source>
        <dbReference type="Proteomes" id="UP001226389"/>
    </source>
</evidence>
<keyword evidence="1" id="KW-0238">DNA-binding</keyword>
<dbReference type="PANTHER" id="PTHR30154">
    <property type="entry name" value="LEUCINE-RESPONSIVE REGULATORY PROTEIN"/>
    <property type="match status" value="1"/>
</dbReference>
<dbReference type="InterPro" id="IPR011008">
    <property type="entry name" value="Dimeric_a/b-barrel"/>
</dbReference>
<comment type="caution">
    <text evidence="1">The sequence shown here is derived from an EMBL/GenBank/DDBJ whole genome shotgun (WGS) entry which is preliminary data.</text>
</comment>
<sequence>MSRALSVSPAALARRYARLHDAGLVRTIGHPSWISTSRNLAFAEIDLEPGSLAMATAVLSELPMALTLDATASGTCLIATLLAPSESALATLLLETLPSLPGVRDVRAHMATSALKSGERWNLRALDPEEAARIGGPQPPRARAARALDPQFRVALMAALGQNARTPAAVLARDLGVSEQKIHDAVAVLLHSQQFTLRTDVVNVWSGWPVHIWYFMDVPPRQLSAVASALTTHPEVRYVGTAAGLANLTFDVWLRNLGVLHVLEAKIDSLSQTGAKIRRQIILRTSKRQGHLLNDEGRFTDRYVAPPN</sequence>
<evidence type="ECO:0000313" key="1">
    <source>
        <dbReference type="EMBL" id="MDQ0120840.1"/>
    </source>
</evidence>
<keyword evidence="2" id="KW-1185">Reference proteome</keyword>
<reference evidence="1 2" key="1">
    <citation type="submission" date="2023-07" db="EMBL/GenBank/DDBJ databases">
        <title>Sorghum-associated microbial communities from plants grown in Nebraska, USA.</title>
        <authorList>
            <person name="Schachtman D."/>
        </authorList>
    </citation>
    <scope>NUCLEOTIDE SEQUENCE [LARGE SCALE GENOMIC DNA]</scope>
    <source>
        <strain evidence="1 2">DS994</strain>
    </source>
</reference>